<sequence length="17" mass="1920">MDPSHNQSDFQNVNTVS</sequence>
<accession>A0A0E9PAR3</accession>
<organism evidence="1">
    <name type="scientific">Anguilla anguilla</name>
    <name type="common">European freshwater eel</name>
    <name type="synonym">Muraena anguilla</name>
    <dbReference type="NCBI Taxonomy" id="7936"/>
    <lineage>
        <taxon>Eukaryota</taxon>
        <taxon>Metazoa</taxon>
        <taxon>Chordata</taxon>
        <taxon>Craniata</taxon>
        <taxon>Vertebrata</taxon>
        <taxon>Euteleostomi</taxon>
        <taxon>Actinopterygii</taxon>
        <taxon>Neopterygii</taxon>
        <taxon>Teleostei</taxon>
        <taxon>Anguilliformes</taxon>
        <taxon>Anguillidae</taxon>
        <taxon>Anguilla</taxon>
    </lineage>
</organism>
<name>A0A0E9PAR3_ANGAN</name>
<evidence type="ECO:0000313" key="1">
    <source>
        <dbReference type="EMBL" id="JAH01352.1"/>
    </source>
</evidence>
<proteinExistence type="predicted"/>
<dbReference type="EMBL" id="GBXM01107225">
    <property type="protein sequence ID" value="JAH01352.1"/>
    <property type="molecule type" value="Transcribed_RNA"/>
</dbReference>
<reference evidence="1" key="1">
    <citation type="submission" date="2014-11" db="EMBL/GenBank/DDBJ databases">
        <authorList>
            <person name="Amaro Gonzalez C."/>
        </authorList>
    </citation>
    <scope>NUCLEOTIDE SEQUENCE</scope>
</reference>
<protein>
    <submittedName>
        <fullName evidence="1">Uncharacterized protein</fullName>
    </submittedName>
</protein>
<reference evidence="1" key="2">
    <citation type="journal article" date="2015" name="Fish Shellfish Immunol.">
        <title>Early steps in the European eel (Anguilla anguilla)-Vibrio vulnificus interaction in the gills: Role of the RtxA13 toxin.</title>
        <authorList>
            <person name="Callol A."/>
            <person name="Pajuelo D."/>
            <person name="Ebbesson L."/>
            <person name="Teles M."/>
            <person name="MacKenzie S."/>
            <person name="Amaro C."/>
        </authorList>
    </citation>
    <scope>NUCLEOTIDE SEQUENCE</scope>
</reference>
<dbReference type="AlphaFoldDB" id="A0A0E9PAR3"/>